<sequence length="1029" mass="117200">MFFSRDILSDLIFYHIYIRDSIYLLIMEEQIEQAVAFALSPTADQSLKSQAMNFCEQIKASLDGWQLGLSLFVRFPKSTPEARLFALQVLEGVMQNRFSSLDKSQVIHIQSTLMEFVKREYVIGEGDGDESSTEPLYLKNKFAHTLTLLFVQMYPSDWHNFFDQFLELLQTNTVNGNKTNIRVADIFLRILISIDEEVANIEIQRGKELANRNTAIKDNMRTGDVQKLASTWYELLSEYRVRNQDIAIMCLNIIGLYIAWIDINLIVNDAFIVLLYELLNDTRLRIAACECLTEIVCKGMKPVEKLKLIEILNLTNVMGNLDLTDDIEFVEHVAKLTNAIGAELCKIWEANTATKAAAYGQIELLLPFLLKFLANEYDDVSCAVFSFVSALQIIFKKQKKQAGSLAGTQREFLDSLLKVIVIKMKYDDETDWGGTEEEEVEEAEFLEMRKSLKTFFDAIYNIDEQLFTSYVHTAVINTLDKYQRVGNSIDWRELELALHVLLLYGEAFKGQLIFVIKHNNEIIAFTPLGEMVSKMIQCNISTFPHPSIPLIFFEDVARYYQFFEAQPDCIPAVLEAFVDSRGLHNAVLQIRTRSWYLFHRFVKLLKSRMGPYVETVLTNIQDLLVVQANLSSIDVSDGTITKDQAMEGGFDDQIYLFETVGTLITVDTIPTERQTEFAKIVISPLLADIERNLSKVMSEPEDLLHVLQLHHLIIAIGSIGKGFPDALKTEVPTAEWVVLLKQSTEVILVAFKALSRFEIIREAARFAFARLVNVLGIEILPYLPELITGLLNESQVSELVDFLPFIGLLSHKFNPSIYDILNELICPLVTKIFYVLNQTPSGTDEAMLLLNLRKAYLGFILSLLNVGMDAVFISDLNQPRLESILQSVVHYASDPADVPSARTAFNILSKTLVLWGGPIQPSTNNASTNSGRSLPGFEQFMYEHILRICFEVPMKPEFCIADGQSHLVLNEISSILKTMYSLRGHELLDYLRRIWLPLDSADEFLQALQQLELKEFKKYFQTYVQRSKS</sequence>
<evidence type="ECO:0000256" key="5">
    <source>
        <dbReference type="ARBA" id="ARBA00022490"/>
    </source>
</evidence>
<evidence type="ECO:0000313" key="13">
    <source>
        <dbReference type="Proteomes" id="UP000247702"/>
    </source>
</evidence>
<dbReference type="GO" id="GO:0031267">
    <property type="term" value="F:small GTPase binding"/>
    <property type="evidence" value="ECO:0007669"/>
    <property type="project" value="InterPro"/>
</dbReference>
<proteinExistence type="inferred from homology"/>
<evidence type="ECO:0000256" key="2">
    <source>
        <dbReference type="ARBA" id="ARBA00009466"/>
    </source>
</evidence>
<reference evidence="12 13" key="1">
    <citation type="submission" date="2017-11" db="EMBL/GenBank/DDBJ databases">
        <title>The genome of Rhizophagus clarus HR1 reveals common genetic basis of auxotrophy among arbuscular mycorrhizal fungi.</title>
        <authorList>
            <person name="Kobayashi Y."/>
        </authorList>
    </citation>
    <scope>NUCLEOTIDE SEQUENCE [LARGE SCALE GENOMIC DNA]</scope>
    <source>
        <strain evidence="12 13">HR1</strain>
    </source>
</reference>
<dbReference type="SUPFAM" id="SSF48371">
    <property type="entry name" value="ARM repeat"/>
    <property type="match status" value="1"/>
</dbReference>
<dbReference type="Pfam" id="PF08389">
    <property type="entry name" value="Xpo1"/>
    <property type="match status" value="1"/>
</dbReference>
<comment type="similarity">
    <text evidence="2 9">Belongs to the exportin family.</text>
</comment>
<dbReference type="Proteomes" id="UP000247702">
    <property type="component" value="Unassembled WGS sequence"/>
</dbReference>
<dbReference type="PANTHER" id="PTHR15952">
    <property type="entry name" value="EXPORTIN-T/LOS1"/>
    <property type="match status" value="1"/>
</dbReference>
<dbReference type="STRING" id="94130.A0A2Z6QWA8"/>
<comment type="caution">
    <text evidence="12">The sequence shown here is derived from an EMBL/GenBank/DDBJ whole genome shotgun (WGS) entry which is preliminary data.</text>
</comment>
<keyword evidence="13" id="KW-1185">Reference proteome</keyword>
<evidence type="ECO:0000256" key="3">
    <source>
        <dbReference type="ARBA" id="ARBA00018928"/>
    </source>
</evidence>
<protein>
    <recommendedName>
        <fullName evidence="3 9">Exportin-T</fullName>
    </recommendedName>
    <alternativeName>
        <fullName evidence="9">Exportin(tRNA)</fullName>
    </alternativeName>
    <alternativeName>
        <fullName evidence="9">tRNA exportin</fullName>
    </alternativeName>
</protein>
<dbReference type="InterPro" id="IPR040017">
    <property type="entry name" value="XPOT"/>
</dbReference>
<evidence type="ECO:0000256" key="4">
    <source>
        <dbReference type="ARBA" id="ARBA00022448"/>
    </source>
</evidence>
<dbReference type="Pfam" id="PF19282">
    <property type="entry name" value="Exportin-T"/>
    <property type="match status" value="1"/>
</dbReference>
<keyword evidence="7 9" id="KW-0694">RNA-binding</keyword>
<comment type="subcellular location">
    <subcellularLocation>
        <location evidence="1 9">Cytoplasm</location>
    </subcellularLocation>
    <subcellularLocation>
        <location evidence="9">Nucleus</location>
    </subcellularLocation>
    <text evidence="9">Shuttles between the nucleus and the cytoplasm.</text>
</comment>
<dbReference type="AlphaFoldDB" id="A0A2Z6QWA8"/>
<accession>A0A2Z6QWA8</accession>
<gene>
    <name evidence="12" type="ORF">RclHR1_20640004</name>
</gene>
<dbReference type="InterPro" id="IPR011989">
    <property type="entry name" value="ARM-like"/>
</dbReference>
<dbReference type="InterPro" id="IPR045546">
    <property type="entry name" value="Exportin-T_C"/>
</dbReference>
<dbReference type="InterPro" id="IPR013598">
    <property type="entry name" value="Exportin-1/Importin-b-like"/>
</dbReference>
<evidence type="ECO:0000256" key="9">
    <source>
        <dbReference type="RuleBase" id="RU366037"/>
    </source>
</evidence>
<evidence type="ECO:0000313" key="12">
    <source>
        <dbReference type="EMBL" id="GBB92842.1"/>
    </source>
</evidence>
<dbReference type="GO" id="GO:0005643">
    <property type="term" value="C:nuclear pore"/>
    <property type="evidence" value="ECO:0007669"/>
    <property type="project" value="TreeGrafter"/>
</dbReference>
<organism evidence="12 13">
    <name type="scientific">Rhizophagus clarus</name>
    <dbReference type="NCBI Taxonomy" id="94130"/>
    <lineage>
        <taxon>Eukaryota</taxon>
        <taxon>Fungi</taxon>
        <taxon>Fungi incertae sedis</taxon>
        <taxon>Mucoromycota</taxon>
        <taxon>Glomeromycotina</taxon>
        <taxon>Glomeromycetes</taxon>
        <taxon>Glomerales</taxon>
        <taxon>Glomeraceae</taxon>
        <taxon>Rhizophagus</taxon>
    </lineage>
</organism>
<evidence type="ECO:0000259" key="11">
    <source>
        <dbReference type="Pfam" id="PF19282"/>
    </source>
</evidence>
<dbReference type="GO" id="GO:0071528">
    <property type="term" value="P:tRNA re-export from nucleus"/>
    <property type="evidence" value="ECO:0007669"/>
    <property type="project" value="UniProtKB-UniRule"/>
</dbReference>
<dbReference type="GO" id="GO:0016363">
    <property type="term" value="C:nuclear matrix"/>
    <property type="evidence" value="ECO:0007669"/>
    <property type="project" value="TreeGrafter"/>
</dbReference>
<dbReference type="Gene3D" id="1.25.10.10">
    <property type="entry name" value="Leucine-rich Repeat Variant"/>
    <property type="match status" value="1"/>
</dbReference>
<evidence type="ECO:0000256" key="6">
    <source>
        <dbReference type="ARBA" id="ARBA00022555"/>
    </source>
</evidence>
<dbReference type="GO" id="GO:0000049">
    <property type="term" value="F:tRNA binding"/>
    <property type="evidence" value="ECO:0007669"/>
    <property type="project" value="UniProtKB-UniRule"/>
</dbReference>
<evidence type="ECO:0000259" key="10">
    <source>
        <dbReference type="Pfam" id="PF08389"/>
    </source>
</evidence>
<keyword evidence="6 9" id="KW-0820">tRNA-binding</keyword>
<dbReference type="EMBL" id="BEXD01001185">
    <property type="protein sequence ID" value="GBB92842.1"/>
    <property type="molecule type" value="Genomic_DNA"/>
</dbReference>
<keyword evidence="8 9" id="KW-0539">Nucleus</keyword>
<evidence type="ECO:0000256" key="1">
    <source>
        <dbReference type="ARBA" id="ARBA00004496"/>
    </source>
</evidence>
<feature type="domain" description="Exportin-T C-terminal" evidence="11">
    <location>
        <begin position="353"/>
        <end position="1027"/>
    </location>
</feature>
<name>A0A2Z6QWA8_9GLOM</name>
<feature type="domain" description="Exportin-1/Importin-beta-like" evidence="10">
    <location>
        <begin position="137"/>
        <end position="292"/>
    </location>
</feature>
<comment type="function">
    <text evidence="9">tRNA nucleus export receptor which facilitates tRNA translocation across the nuclear pore complex.</text>
</comment>
<evidence type="ECO:0000256" key="7">
    <source>
        <dbReference type="ARBA" id="ARBA00022884"/>
    </source>
</evidence>
<dbReference type="PANTHER" id="PTHR15952:SF11">
    <property type="entry name" value="EXPORTIN-T"/>
    <property type="match status" value="1"/>
</dbReference>
<dbReference type="InterPro" id="IPR016024">
    <property type="entry name" value="ARM-type_fold"/>
</dbReference>
<dbReference type="GO" id="GO:0005737">
    <property type="term" value="C:cytoplasm"/>
    <property type="evidence" value="ECO:0007669"/>
    <property type="project" value="UniProtKB-SubCell"/>
</dbReference>
<evidence type="ECO:0000256" key="8">
    <source>
        <dbReference type="ARBA" id="ARBA00023242"/>
    </source>
</evidence>
<keyword evidence="5 9" id="KW-0963">Cytoplasm</keyword>
<keyword evidence="4 9" id="KW-0813">Transport</keyword>